<reference evidence="3" key="1">
    <citation type="submission" date="2018-02" db="EMBL/GenBank/DDBJ databases">
        <title>Genome sequencing of Solimonas sp. HR-BB.</title>
        <authorList>
            <person name="Lee Y."/>
            <person name="Jeon C.O."/>
        </authorList>
    </citation>
    <scope>NUCLEOTIDE SEQUENCE [LARGE SCALE GENOMIC DNA]</scope>
    <source>
        <strain evidence="3">HR-U</strain>
    </source>
</reference>
<dbReference type="Pfam" id="PF17931">
    <property type="entry name" value="TetR_C_23"/>
    <property type="match status" value="1"/>
</dbReference>
<dbReference type="Proteomes" id="UP000239590">
    <property type="component" value="Unassembled WGS sequence"/>
</dbReference>
<dbReference type="Gene3D" id="1.10.357.10">
    <property type="entry name" value="Tetracycline Repressor, domain 2"/>
    <property type="match status" value="1"/>
</dbReference>
<organism evidence="2 3">
    <name type="scientific">Siphonobacter curvatus</name>
    <dbReference type="NCBI Taxonomy" id="2094562"/>
    <lineage>
        <taxon>Bacteria</taxon>
        <taxon>Pseudomonadati</taxon>
        <taxon>Bacteroidota</taxon>
        <taxon>Cytophagia</taxon>
        <taxon>Cytophagales</taxon>
        <taxon>Cytophagaceae</taxon>
        <taxon>Siphonobacter</taxon>
    </lineage>
</organism>
<accession>A0A2S7IQ41</accession>
<dbReference type="OrthoDB" id="977687at2"/>
<evidence type="ECO:0000259" key="1">
    <source>
        <dbReference type="Pfam" id="PF17931"/>
    </source>
</evidence>
<dbReference type="InterPro" id="IPR041673">
    <property type="entry name" value="TetR_C_23"/>
</dbReference>
<dbReference type="AlphaFoldDB" id="A0A2S7IQ41"/>
<sequence>MATSPDKIKDAYIMYLLEEGQQPASIYAFAKKLKVKETEFYEYYNSFEQIESGVWAGFFEQTLVRLKSDEVFHTYSVREKLLAFYYTWIEVLTSNRSFVLRSLKDFRMQRSMRTPAALEEFKYQFEKFIKDLMAEGRESQEVKSRQLVETKYPTAFWYQTMWLLDFWSKDTSKGFEKTDTAIEKAVNTAFDLIGVSALDSVLDLAKFLYQNR</sequence>
<dbReference type="SUPFAM" id="SSF48498">
    <property type="entry name" value="Tetracyclin repressor-like, C-terminal domain"/>
    <property type="match status" value="1"/>
</dbReference>
<proteinExistence type="predicted"/>
<keyword evidence="3" id="KW-1185">Reference proteome</keyword>
<evidence type="ECO:0000313" key="3">
    <source>
        <dbReference type="Proteomes" id="UP000239590"/>
    </source>
</evidence>
<comment type="caution">
    <text evidence="2">The sequence shown here is derived from an EMBL/GenBank/DDBJ whole genome shotgun (WGS) entry which is preliminary data.</text>
</comment>
<name>A0A2S7IQ41_9BACT</name>
<protein>
    <recommendedName>
        <fullName evidence="1">Tetracyclin repressor-like C-terminal domain-containing protein</fullName>
    </recommendedName>
</protein>
<dbReference type="EMBL" id="PTRA01000001">
    <property type="protein sequence ID" value="PQA59802.1"/>
    <property type="molecule type" value="Genomic_DNA"/>
</dbReference>
<gene>
    <name evidence="2" type="ORF">C5O19_09310</name>
</gene>
<dbReference type="RefSeq" id="WP_104711571.1">
    <property type="nucleotide sequence ID" value="NZ_PTRA01000001.1"/>
</dbReference>
<evidence type="ECO:0000313" key="2">
    <source>
        <dbReference type="EMBL" id="PQA59802.1"/>
    </source>
</evidence>
<feature type="domain" description="Tetracyclin repressor-like C-terminal" evidence="1">
    <location>
        <begin position="80"/>
        <end position="208"/>
    </location>
</feature>
<dbReference type="InterPro" id="IPR036271">
    <property type="entry name" value="Tet_transcr_reg_TetR-rel_C_sf"/>
</dbReference>